<name>S7ZQL9_PENO1</name>
<dbReference type="AlphaFoldDB" id="S7ZQL9"/>
<dbReference type="Proteomes" id="UP000019376">
    <property type="component" value="Unassembled WGS sequence"/>
</dbReference>
<dbReference type="HOGENOM" id="CLU_1235399_0_0_1"/>
<gene>
    <name evidence="2" type="ORF">PDE_07981</name>
</gene>
<proteinExistence type="predicted"/>
<dbReference type="EMBL" id="KB644414">
    <property type="protein sequence ID" value="EPS33020.1"/>
    <property type="molecule type" value="Genomic_DNA"/>
</dbReference>
<evidence type="ECO:0000256" key="1">
    <source>
        <dbReference type="SAM" id="MobiDB-lite"/>
    </source>
</evidence>
<evidence type="ECO:0000313" key="2">
    <source>
        <dbReference type="EMBL" id="EPS33020.1"/>
    </source>
</evidence>
<feature type="compositionally biased region" description="Basic and acidic residues" evidence="1">
    <location>
        <begin position="136"/>
        <end position="158"/>
    </location>
</feature>
<sequence>MPHERAVECEIMSDTIRFGIYKGDRGAVLIAACIGSKLYPINAHHCGFASSSKSNFQVPIRSYHQTLTYGRTGVKKKIRGQWCWSKLDFFKWLTGVHSYTTHATCEIANGAHLHSTAIPDALKKWIAARVETLESRLEQNPSETEHTPPRKADSDQKISLEGTHSPTQFPGPYPVMIFIKRGIREWKSYLSRHLCTAGDIHDHVMNSHMDTHTHARGGQESQQN</sequence>
<protein>
    <submittedName>
        <fullName evidence="2">Uncharacterized protein</fullName>
    </submittedName>
</protein>
<reference evidence="2 3" key="1">
    <citation type="journal article" date="2013" name="PLoS ONE">
        <title>Genomic and secretomic analyses reveal unique features of the lignocellulolytic enzyme system of Penicillium decumbens.</title>
        <authorList>
            <person name="Liu G."/>
            <person name="Zhang L."/>
            <person name="Wei X."/>
            <person name="Zou G."/>
            <person name="Qin Y."/>
            <person name="Ma L."/>
            <person name="Li J."/>
            <person name="Zheng H."/>
            <person name="Wang S."/>
            <person name="Wang C."/>
            <person name="Xun L."/>
            <person name="Zhao G.-P."/>
            <person name="Zhou Z."/>
            <person name="Qu Y."/>
        </authorList>
    </citation>
    <scope>NUCLEOTIDE SEQUENCE [LARGE SCALE GENOMIC DNA]</scope>
    <source>
        <strain evidence="3">114-2 / CGMCC 5302</strain>
    </source>
</reference>
<organism evidence="2 3">
    <name type="scientific">Penicillium oxalicum (strain 114-2 / CGMCC 5302)</name>
    <name type="common">Penicillium decumbens</name>
    <dbReference type="NCBI Taxonomy" id="933388"/>
    <lineage>
        <taxon>Eukaryota</taxon>
        <taxon>Fungi</taxon>
        <taxon>Dikarya</taxon>
        <taxon>Ascomycota</taxon>
        <taxon>Pezizomycotina</taxon>
        <taxon>Eurotiomycetes</taxon>
        <taxon>Eurotiomycetidae</taxon>
        <taxon>Eurotiales</taxon>
        <taxon>Aspergillaceae</taxon>
        <taxon>Penicillium</taxon>
    </lineage>
</organism>
<accession>S7ZQL9</accession>
<evidence type="ECO:0000313" key="3">
    <source>
        <dbReference type="Proteomes" id="UP000019376"/>
    </source>
</evidence>
<feature type="region of interest" description="Disordered" evidence="1">
    <location>
        <begin position="136"/>
        <end position="167"/>
    </location>
</feature>
<keyword evidence="3" id="KW-1185">Reference proteome</keyword>